<dbReference type="AlphaFoldDB" id="A0A370G0F5"/>
<dbReference type="Proteomes" id="UP000255326">
    <property type="component" value="Unassembled WGS sequence"/>
</dbReference>
<dbReference type="RefSeq" id="WP_114747165.1">
    <property type="nucleotide sequence ID" value="NZ_QQAY01000022.1"/>
</dbReference>
<name>A0A370G0F5_9BACI</name>
<comment type="caution">
    <text evidence="1">The sequence shown here is derived from an EMBL/GenBank/DDBJ whole genome shotgun (WGS) entry which is preliminary data.</text>
</comment>
<dbReference type="OrthoDB" id="2454203at2"/>
<dbReference type="EMBL" id="QQAY01000022">
    <property type="protein sequence ID" value="RDI37222.1"/>
    <property type="molecule type" value="Genomic_DNA"/>
</dbReference>
<accession>A0A370G0F5</accession>
<dbReference type="InterPro" id="IPR032710">
    <property type="entry name" value="NTF2-like_dom_sf"/>
</dbReference>
<gene>
    <name evidence="1" type="ORF">DFR59_12212</name>
</gene>
<reference evidence="1 2" key="1">
    <citation type="submission" date="2018-07" db="EMBL/GenBank/DDBJ databases">
        <title>Genomic Encyclopedia of Type Strains, Phase IV (KMG-IV): sequencing the most valuable type-strain genomes for metagenomic binning, comparative biology and taxonomic classification.</title>
        <authorList>
            <person name="Goeker M."/>
        </authorList>
    </citation>
    <scope>NUCLEOTIDE SEQUENCE [LARGE SCALE GENOMIC DNA]</scope>
    <source>
        <strain evidence="1 2">DSM 25281</strain>
    </source>
</reference>
<proteinExistence type="predicted"/>
<evidence type="ECO:0008006" key="3">
    <source>
        <dbReference type="Google" id="ProtNLM"/>
    </source>
</evidence>
<dbReference type="SUPFAM" id="SSF54427">
    <property type="entry name" value="NTF2-like"/>
    <property type="match status" value="1"/>
</dbReference>
<protein>
    <recommendedName>
        <fullName evidence="3">Flavoprotein</fullName>
    </recommendedName>
</protein>
<evidence type="ECO:0000313" key="2">
    <source>
        <dbReference type="Proteomes" id="UP000255326"/>
    </source>
</evidence>
<sequence>MNDSGFREFLDAYLKAWKNSSITEIKTFISPDYQAREISGGEIIDFGYGESIEGWNQGFQFVKEKQAEWELDERSIIPLRENECLAILSANIVIDGKPMNSVNLFFNTFKLSHGEWKLVRSYIEAGVSSSAVMQTTI</sequence>
<evidence type="ECO:0000313" key="1">
    <source>
        <dbReference type="EMBL" id="RDI37222.1"/>
    </source>
</evidence>
<organism evidence="1 2">
    <name type="scientific">Falsibacillus pallidus</name>
    <dbReference type="NCBI Taxonomy" id="493781"/>
    <lineage>
        <taxon>Bacteria</taxon>
        <taxon>Bacillati</taxon>
        <taxon>Bacillota</taxon>
        <taxon>Bacilli</taxon>
        <taxon>Bacillales</taxon>
        <taxon>Bacillaceae</taxon>
        <taxon>Falsibacillus</taxon>
    </lineage>
</organism>
<keyword evidence="2" id="KW-1185">Reference proteome</keyword>